<organism evidence="8 9">
    <name type="scientific">Methanospirillum stamsii</name>
    <dbReference type="NCBI Taxonomy" id="1277351"/>
    <lineage>
        <taxon>Archaea</taxon>
        <taxon>Methanobacteriati</taxon>
        <taxon>Methanobacteriota</taxon>
        <taxon>Stenosarchaea group</taxon>
        <taxon>Methanomicrobia</taxon>
        <taxon>Methanomicrobiales</taxon>
        <taxon>Methanospirillaceae</taxon>
        <taxon>Methanospirillum</taxon>
    </lineage>
</organism>
<dbReference type="PANTHER" id="PTHR47861:SF2">
    <property type="entry name" value="LONG-TYPE PEPTIDYL-PROLYL CIS-TRANS ISOMERASE"/>
    <property type="match status" value="1"/>
</dbReference>
<dbReference type="PROSITE" id="PS50059">
    <property type="entry name" value="FKBP_PPIASE"/>
    <property type="match status" value="1"/>
</dbReference>
<evidence type="ECO:0000256" key="2">
    <source>
        <dbReference type="ARBA" id="ARBA00006577"/>
    </source>
</evidence>
<gene>
    <name evidence="8" type="ORF">DLD82_10565</name>
</gene>
<evidence type="ECO:0000256" key="3">
    <source>
        <dbReference type="ARBA" id="ARBA00023110"/>
    </source>
</evidence>
<comment type="catalytic activity">
    <reaction evidence="1 5 6">
        <text>[protein]-peptidylproline (omega=180) = [protein]-peptidylproline (omega=0)</text>
        <dbReference type="Rhea" id="RHEA:16237"/>
        <dbReference type="Rhea" id="RHEA-COMP:10747"/>
        <dbReference type="Rhea" id="RHEA-COMP:10748"/>
        <dbReference type="ChEBI" id="CHEBI:83833"/>
        <dbReference type="ChEBI" id="CHEBI:83834"/>
        <dbReference type="EC" id="5.2.1.8"/>
    </reaction>
</comment>
<comment type="similarity">
    <text evidence="2 6">Belongs to the FKBP-type PPIase family.</text>
</comment>
<dbReference type="Gene3D" id="2.40.10.330">
    <property type="match status" value="1"/>
</dbReference>
<dbReference type="InterPro" id="IPR048261">
    <property type="entry name" value="SlpA/SlyD-like_ins_sf"/>
</dbReference>
<dbReference type="EC" id="5.2.1.8" evidence="6"/>
<comment type="caution">
    <text evidence="8">The sequence shown here is derived from an EMBL/GenBank/DDBJ whole genome shotgun (WGS) entry which is preliminary data.</text>
</comment>
<dbReference type="Gene3D" id="3.10.50.40">
    <property type="match status" value="1"/>
</dbReference>
<sequence length="227" mass="25713">MPINEGDFIRLNFTGYVNGILFDTTDEEKAREAGTFDEKKSYTPKVVCVGKHQIVLGLDEALLGKEIGFEETIEVPPEKAFGEHEQELLRSYEKKSFSKKPERGMQVNIPDAGTGTVVNVIGNRVIVDFNHPLAGQTVTYTYRIESIVDQVTEQVSGIIKLFTGYDMDVTLEDTTALVKLPPGIYYASRSWLNMKPYVTNTIFEDVKGIEEIRYIENYIKPKKETEE</sequence>
<evidence type="ECO:0000256" key="4">
    <source>
        <dbReference type="ARBA" id="ARBA00023235"/>
    </source>
</evidence>
<proteinExistence type="inferred from homology"/>
<feature type="domain" description="PPIase FKBP-type" evidence="7">
    <location>
        <begin position="6"/>
        <end position="83"/>
    </location>
</feature>
<evidence type="ECO:0000256" key="6">
    <source>
        <dbReference type="RuleBase" id="RU003915"/>
    </source>
</evidence>
<keyword evidence="3 5" id="KW-0697">Rotamase</keyword>
<keyword evidence="4 5" id="KW-0413">Isomerase</keyword>
<dbReference type="Proteomes" id="UP000245934">
    <property type="component" value="Unassembled WGS sequence"/>
</dbReference>
<dbReference type="RefSeq" id="WP_109941093.1">
    <property type="nucleotide sequence ID" value="NZ_CP176366.1"/>
</dbReference>
<dbReference type="GeneID" id="97611317"/>
<accession>A0A2V2N6F1</accession>
<dbReference type="GO" id="GO:0003755">
    <property type="term" value="F:peptidyl-prolyl cis-trans isomerase activity"/>
    <property type="evidence" value="ECO:0007669"/>
    <property type="project" value="UniProtKB-UniRule"/>
</dbReference>
<keyword evidence="9" id="KW-1185">Reference proteome</keyword>
<evidence type="ECO:0000259" key="7">
    <source>
        <dbReference type="PROSITE" id="PS50059"/>
    </source>
</evidence>
<dbReference type="Pfam" id="PF00254">
    <property type="entry name" value="FKBP_C"/>
    <property type="match status" value="1"/>
</dbReference>
<dbReference type="AlphaFoldDB" id="A0A2V2N6F1"/>
<reference evidence="8 9" key="1">
    <citation type="submission" date="2018-05" db="EMBL/GenBank/DDBJ databases">
        <title>Draft genome of Methanospirillum stamsii Pt1.</title>
        <authorList>
            <person name="Dueholm M.S."/>
            <person name="Nielsen P.H."/>
            <person name="Bakmann L.F."/>
            <person name="Otzen D.E."/>
        </authorList>
    </citation>
    <scope>NUCLEOTIDE SEQUENCE [LARGE SCALE GENOMIC DNA]</scope>
    <source>
        <strain evidence="8 9">Pt1</strain>
    </source>
</reference>
<dbReference type="InterPro" id="IPR046357">
    <property type="entry name" value="PPIase_dom_sf"/>
</dbReference>
<dbReference type="PANTHER" id="PTHR47861">
    <property type="entry name" value="FKBP-TYPE PEPTIDYL-PROLYL CIS-TRANS ISOMERASE SLYD"/>
    <property type="match status" value="1"/>
</dbReference>
<dbReference type="InterPro" id="IPR054016">
    <property type="entry name" value="FKBP26_IF"/>
</dbReference>
<name>A0A2V2N6F1_9EURY</name>
<evidence type="ECO:0000313" key="8">
    <source>
        <dbReference type="EMBL" id="PWR73306.1"/>
    </source>
</evidence>
<dbReference type="InterPro" id="IPR001179">
    <property type="entry name" value="PPIase_FKBP_dom"/>
</dbReference>
<evidence type="ECO:0000256" key="5">
    <source>
        <dbReference type="PROSITE-ProRule" id="PRU00277"/>
    </source>
</evidence>
<protein>
    <recommendedName>
        <fullName evidence="6">Peptidyl-prolyl cis-trans isomerase</fullName>
        <ecNumber evidence="6">5.2.1.8</ecNumber>
    </recommendedName>
</protein>
<evidence type="ECO:0000313" key="9">
    <source>
        <dbReference type="Proteomes" id="UP000245934"/>
    </source>
</evidence>
<dbReference type="OrthoDB" id="8615at2157"/>
<dbReference type="Gene3D" id="3.30.70.2210">
    <property type="match status" value="1"/>
</dbReference>
<dbReference type="Pfam" id="PF22199">
    <property type="entry name" value="FKBP26_IF"/>
    <property type="match status" value="1"/>
</dbReference>
<evidence type="ECO:0000256" key="1">
    <source>
        <dbReference type="ARBA" id="ARBA00000971"/>
    </source>
</evidence>
<dbReference type="EMBL" id="QGMZ01000019">
    <property type="protein sequence ID" value="PWR73306.1"/>
    <property type="molecule type" value="Genomic_DNA"/>
</dbReference>
<dbReference type="SUPFAM" id="SSF54534">
    <property type="entry name" value="FKBP-like"/>
    <property type="match status" value="1"/>
</dbReference>